<name>A0A917A0T0_9SPHN</name>
<accession>A0A917A0T0</accession>
<organism evidence="1 2">
    <name type="scientific">Sandarakinorhabdus glacialis</name>
    <dbReference type="NCBI Taxonomy" id="1614636"/>
    <lineage>
        <taxon>Bacteria</taxon>
        <taxon>Pseudomonadati</taxon>
        <taxon>Pseudomonadota</taxon>
        <taxon>Alphaproteobacteria</taxon>
        <taxon>Sphingomonadales</taxon>
        <taxon>Sphingosinicellaceae</taxon>
        <taxon>Sandarakinorhabdus</taxon>
    </lineage>
</organism>
<proteinExistence type="predicted"/>
<keyword evidence="2" id="KW-1185">Reference proteome</keyword>
<reference evidence="1" key="1">
    <citation type="journal article" date="2014" name="Int. J. Syst. Evol. Microbiol.">
        <title>Complete genome sequence of Corynebacterium casei LMG S-19264T (=DSM 44701T), isolated from a smear-ripened cheese.</title>
        <authorList>
            <consortium name="US DOE Joint Genome Institute (JGI-PGF)"/>
            <person name="Walter F."/>
            <person name="Albersmeier A."/>
            <person name="Kalinowski J."/>
            <person name="Ruckert C."/>
        </authorList>
    </citation>
    <scope>NUCLEOTIDE SEQUENCE</scope>
    <source>
        <strain evidence="1">CGMCC 1.15519</strain>
    </source>
</reference>
<evidence type="ECO:0000313" key="1">
    <source>
        <dbReference type="EMBL" id="GGE21307.1"/>
    </source>
</evidence>
<sequence>MERAWAGEPRFLRDCNALPIRVADAEIARLRAARFVERKVTASTTFRAKTSSQQEAEWAKLSAGNARIAPRARAFIDYHLRMTR</sequence>
<evidence type="ECO:0000313" key="2">
    <source>
        <dbReference type="Proteomes" id="UP000635071"/>
    </source>
</evidence>
<gene>
    <name evidence="1" type="ORF">GCM10011529_29900</name>
</gene>
<comment type="caution">
    <text evidence="1">The sequence shown here is derived from an EMBL/GenBank/DDBJ whole genome shotgun (WGS) entry which is preliminary data.</text>
</comment>
<protein>
    <submittedName>
        <fullName evidence="1">Uncharacterized protein</fullName>
    </submittedName>
</protein>
<reference evidence="1" key="2">
    <citation type="submission" date="2020-09" db="EMBL/GenBank/DDBJ databases">
        <authorList>
            <person name="Sun Q."/>
            <person name="Zhou Y."/>
        </authorList>
    </citation>
    <scope>NUCLEOTIDE SEQUENCE</scope>
    <source>
        <strain evidence="1">CGMCC 1.15519</strain>
    </source>
</reference>
<dbReference type="EMBL" id="BMJM01000016">
    <property type="protein sequence ID" value="GGE21307.1"/>
    <property type="molecule type" value="Genomic_DNA"/>
</dbReference>
<dbReference type="Proteomes" id="UP000635071">
    <property type="component" value="Unassembled WGS sequence"/>
</dbReference>
<dbReference type="AlphaFoldDB" id="A0A917A0T0"/>